<dbReference type="Gene3D" id="1.20.1600.10">
    <property type="entry name" value="Outer membrane efflux proteins (OEP)"/>
    <property type="match status" value="1"/>
</dbReference>
<dbReference type="InterPro" id="IPR003423">
    <property type="entry name" value="OMP_efflux"/>
</dbReference>
<feature type="signal peptide" evidence="2">
    <location>
        <begin position="1"/>
        <end position="21"/>
    </location>
</feature>
<sequence length="459" mass="49711">MTRTLISIAIVAMLSGCMSLAPTYERPASPVPSEVKDGYRAAEQSVSDLQPYTQWEKLFTDPQLQTLIRSALAQNRDYRVAALNIEKVRAQYEISQASRLPAIGLNAGANLTGETRGESNVRRQYTATVGLSSYEIDFFGRIKSLNDAALAQYLGTQAAQQSLRLSLIAEVANAYFTLAADQANLQRVSATLASRQESHALIERRFAAGVIGELDVQQSKIAVETARADQARYQALLVQDQNALRVLLGGETGLSDATIDVQQALAAPVLPAQLASDVLLRRPDVQQAEFALKAANANIGAARAAFFPSITLTANTGFSSASLSSLFQSGSGLWLFAPQLNLPIFDGGRNQANLDIAKAERDIALAHYDKAIQNAFREVSDGLTVASSHRDRVASQQAQLDAARRAFQIAQARYQKGVGAYLDVLDSQRALYQAEQALTSLQLQQAQNLVNLYKATALY</sequence>
<keyword evidence="2" id="KW-0564">Palmitate</keyword>
<feature type="chain" id="PRO_5043097844" evidence="2">
    <location>
        <begin position="22"/>
        <end position="459"/>
    </location>
</feature>
<dbReference type="InterPro" id="IPR010131">
    <property type="entry name" value="MdtP/NodT-like"/>
</dbReference>
<keyword evidence="2" id="KW-0732">Signal</keyword>
<evidence type="ECO:0000256" key="1">
    <source>
        <dbReference type="ARBA" id="ARBA00007613"/>
    </source>
</evidence>
<accession>A0AAU7F7G7</accession>
<dbReference type="PANTHER" id="PTHR30203:SF32">
    <property type="entry name" value="CATION EFFLUX SYSTEM PROTEIN CUSC"/>
    <property type="match status" value="1"/>
</dbReference>
<keyword evidence="2" id="KW-0812">Transmembrane</keyword>
<dbReference type="AlphaFoldDB" id="A0AAU7F7G7"/>
<evidence type="ECO:0000313" key="3">
    <source>
        <dbReference type="EMBL" id="XBM00042.1"/>
    </source>
</evidence>
<dbReference type="GO" id="GO:0005886">
    <property type="term" value="C:plasma membrane"/>
    <property type="evidence" value="ECO:0007669"/>
    <property type="project" value="UniProtKB-SubCell"/>
</dbReference>
<dbReference type="PROSITE" id="PS51257">
    <property type="entry name" value="PROKAR_LIPOPROTEIN"/>
    <property type="match status" value="1"/>
</dbReference>
<comment type="similarity">
    <text evidence="1 2">Belongs to the outer membrane factor (OMF) (TC 1.B.17) family.</text>
</comment>
<organism evidence="3">
    <name type="scientific">Chitinibacter mangrovi</name>
    <dbReference type="NCBI Taxonomy" id="3153927"/>
    <lineage>
        <taxon>Bacteria</taxon>
        <taxon>Pseudomonadati</taxon>
        <taxon>Pseudomonadota</taxon>
        <taxon>Betaproteobacteria</taxon>
        <taxon>Neisseriales</taxon>
        <taxon>Chitinibacteraceae</taxon>
        <taxon>Chitinibacter</taxon>
    </lineage>
</organism>
<dbReference type="NCBIfam" id="TIGR01845">
    <property type="entry name" value="outer_NodT"/>
    <property type="match status" value="1"/>
</dbReference>
<dbReference type="GO" id="GO:0015562">
    <property type="term" value="F:efflux transmembrane transporter activity"/>
    <property type="evidence" value="ECO:0007669"/>
    <property type="project" value="InterPro"/>
</dbReference>
<reference evidence="3" key="1">
    <citation type="submission" date="2024-05" db="EMBL/GenBank/DDBJ databases">
        <authorList>
            <person name="Yang L."/>
            <person name="Pan L."/>
        </authorList>
    </citation>
    <scope>NUCLEOTIDE SEQUENCE</scope>
    <source>
        <strain evidence="3">FCG-7</strain>
    </source>
</reference>
<dbReference type="Gene3D" id="2.20.200.10">
    <property type="entry name" value="Outer membrane efflux proteins (OEP)"/>
    <property type="match status" value="1"/>
</dbReference>
<keyword evidence="2" id="KW-0449">Lipoprotein</keyword>
<evidence type="ECO:0000256" key="2">
    <source>
        <dbReference type="RuleBase" id="RU362097"/>
    </source>
</evidence>
<dbReference type="KEGG" id="cmav:ABHF33_13360"/>
<keyword evidence="2" id="KW-0472">Membrane</keyword>
<keyword evidence="2" id="KW-1134">Transmembrane beta strand</keyword>
<comment type="subcellular location">
    <subcellularLocation>
        <location evidence="2">Cell membrane</location>
        <topology evidence="2">Lipid-anchor</topology>
    </subcellularLocation>
</comment>
<proteinExistence type="inferred from homology"/>
<dbReference type="PANTHER" id="PTHR30203">
    <property type="entry name" value="OUTER MEMBRANE CATION EFFLUX PROTEIN"/>
    <property type="match status" value="1"/>
</dbReference>
<dbReference type="EMBL" id="CP157355">
    <property type="protein sequence ID" value="XBM00042.1"/>
    <property type="molecule type" value="Genomic_DNA"/>
</dbReference>
<dbReference type="SUPFAM" id="SSF56954">
    <property type="entry name" value="Outer membrane efflux proteins (OEP)"/>
    <property type="match status" value="1"/>
</dbReference>
<name>A0AAU7F7G7_9NEIS</name>
<dbReference type="RefSeq" id="WP_348944410.1">
    <property type="nucleotide sequence ID" value="NZ_CP157355.1"/>
</dbReference>
<gene>
    <name evidence="3" type="ORF">ABHF33_13360</name>
</gene>
<protein>
    <submittedName>
        <fullName evidence="3">Efflux transporter outer membrane subunit</fullName>
    </submittedName>
</protein>
<dbReference type="Pfam" id="PF02321">
    <property type="entry name" value="OEP"/>
    <property type="match status" value="2"/>
</dbReference>